<gene>
    <name evidence="1" type="ORF">BCL67_11723</name>
</gene>
<dbReference type="Proteomes" id="UP000238217">
    <property type="component" value="Unassembled WGS sequence"/>
</dbReference>
<evidence type="ECO:0000313" key="1">
    <source>
        <dbReference type="EMBL" id="PRZ12921.1"/>
    </source>
</evidence>
<keyword evidence="2" id="KW-1185">Reference proteome</keyword>
<accession>A0A2T0YDK5</accession>
<comment type="caution">
    <text evidence="1">The sequence shown here is derived from an EMBL/GenBank/DDBJ whole genome shotgun (WGS) entry which is preliminary data.</text>
</comment>
<proteinExistence type="predicted"/>
<dbReference type="AlphaFoldDB" id="A0A2T0YDK5"/>
<organism evidence="1 2">
    <name type="scientific">Nesterenkonia sandarakina</name>
    <dbReference type="NCBI Taxonomy" id="272918"/>
    <lineage>
        <taxon>Bacteria</taxon>
        <taxon>Bacillati</taxon>
        <taxon>Actinomycetota</taxon>
        <taxon>Actinomycetes</taxon>
        <taxon>Micrococcales</taxon>
        <taxon>Micrococcaceae</taxon>
        <taxon>Nesterenkonia</taxon>
    </lineage>
</organism>
<sequence length="145" mass="15793">MGETTMNATQTIRRFAVLNCAVTQVLGRHASYEHAAYQAAQEGNCSFVYELSAEELATAQDEGTTPIEPQYDAVGNMTLAIGEVNAEGVAPLVLVQCPEAPKTAELWEYDETEPAQTRHRGTFTIAGDQGRDPWDIAREAAAKYL</sequence>
<evidence type="ECO:0000313" key="2">
    <source>
        <dbReference type="Proteomes" id="UP000238217"/>
    </source>
</evidence>
<protein>
    <submittedName>
        <fullName evidence="1">Uncharacterized protein</fullName>
    </submittedName>
</protein>
<reference evidence="1 2" key="1">
    <citation type="submission" date="2018-03" db="EMBL/GenBank/DDBJ databases">
        <title>Comparative analysis of microorganisms from saline springs in Andes Mountain Range, Colombia.</title>
        <authorList>
            <person name="Rubin E."/>
        </authorList>
    </citation>
    <scope>NUCLEOTIDE SEQUENCE [LARGE SCALE GENOMIC DNA]</scope>
    <source>
        <strain evidence="1 2">CG 35</strain>
    </source>
</reference>
<name>A0A2T0YDK5_9MICC</name>
<dbReference type="EMBL" id="PVTY01000017">
    <property type="protein sequence ID" value="PRZ12921.1"/>
    <property type="molecule type" value="Genomic_DNA"/>
</dbReference>